<evidence type="ECO:0000313" key="2">
    <source>
        <dbReference type="Proteomes" id="UP001054837"/>
    </source>
</evidence>
<dbReference type="Proteomes" id="UP001054837">
    <property type="component" value="Unassembled WGS sequence"/>
</dbReference>
<accession>A0AAV4S2V7</accession>
<proteinExistence type="predicted"/>
<protein>
    <submittedName>
        <fullName evidence="1">Uncharacterized protein</fullName>
    </submittedName>
</protein>
<evidence type="ECO:0000313" key="1">
    <source>
        <dbReference type="EMBL" id="GIY26373.1"/>
    </source>
</evidence>
<dbReference type="AlphaFoldDB" id="A0AAV4S2V7"/>
<name>A0AAV4S2V7_9ARAC</name>
<reference evidence="1 2" key="1">
    <citation type="submission" date="2021-06" db="EMBL/GenBank/DDBJ databases">
        <title>Caerostris darwini draft genome.</title>
        <authorList>
            <person name="Kono N."/>
            <person name="Arakawa K."/>
        </authorList>
    </citation>
    <scope>NUCLEOTIDE SEQUENCE [LARGE SCALE GENOMIC DNA]</scope>
</reference>
<organism evidence="1 2">
    <name type="scientific">Caerostris darwini</name>
    <dbReference type="NCBI Taxonomy" id="1538125"/>
    <lineage>
        <taxon>Eukaryota</taxon>
        <taxon>Metazoa</taxon>
        <taxon>Ecdysozoa</taxon>
        <taxon>Arthropoda</taxon>
        <taxon>Chelicerata</taxon>
        <taxon>Arachnida</taxon>
        <taxon>Araneae</taxon>
        <taxon>Araneomorphae</taxon>
        <taxon>Entelegynae</taxon>
        <taxon>Araneoidea</taxon>
        <taxon>Araneidae</taxon>
        <taxon>Caerostris</taxon>
    </lineage>
</organism>
<gene>
    <name evidence="1" type="ORF">CDAR_569761</name>
</gene>
<keyword evidence="2" id="KW-1185">Reference proteome</keyword>
<dbReference type="EMBL" id="BPLQ01006940">
    <property type="protein sequence ID" value="GIY26373.1"/>
    <property type="molecule type" value="Genomic_DNA"/>
</dbReference>
<sequence length="92" mass="10581">MITDSHHYRTSFLLLTSRTQKLFILKIVKDFYLNLPSINNSEIQNLLHCDLTLLTQNGHMLCFIFCTYPRLEICSSRPPCGEGAVLHPALIF</sequence>
<comment type="caution">
    <text evidence="1">The sequence shown here is derived from an EMBL/GenBank/DDBJ whole genome shotgun (WGS) entry which is preliminary data.</text>
</comment>